<evidence type="ECO:0000313" key="1">
    <source>
        <dbReference type="EMBL" id="CEK10742.1"/>
    </source>
</evidence>
<protein>
    <submittedName>
        <fullName evidence="1">Uncharacterized protein</fullName>
    </submittedName>
</protein>
<sequence>MIIIEAKDARWLLLSLSLPVVDGHLANFDGTTADIGGGGAGPISVAIVGLTLHQ</sequence>
<organism evidence="1 2">
    <name type="scientific">Legionella hackeliae</name>
    <dbReference type="NCBI Taxonomy" id="449"/>
    <lineage>
        <taxon>Bacteria</taxon>
        <taxon>Pseudomonadati</taxon>
        <taxon>Pseudomonadota</taxon>
        <taxon>Gammaproteobacteria</taxon>
        <taxon>Legionellales</taxon>
        <taxon>Legionellaceae</taxon>
        <taxon>Legionella</taxon>
    </lineage>
</organism>
<dbReference type="HOGENOM" id="CLU_3044854_0_0_6"/>
<gene>
    <name evidence="1" type="ORF">LHA_1703</name>
</gene>
<accession>A0A0A8UUI6</accession>
<dbReference type="AlphaFoldDB" id="A0A0A8UUI6"/>
<dbReference type="KEGG" id="lha:LHA_1703"/>
<proteinExistence type="predicted"/>
<dbReference type="EMBL" id="LN681225">
    <property type="protein sequence ID" value="CEK10742.1"/>
    <property type="molecule type" value="Genomic_DNA"/>
</dbReference>
<dbReference type="PATRIC" id="fig|449.7.peg.1939"/>
<evidence type="ECO:0000313" key="2">
    <source>
        <dbReference type="Proteomes" id="UP000032803"/>
    </source>
</evidence>
<dbReference type="RefSeq" id="WP_156413558.1">
    <property type="nucleotide sequence ID" value="NZ_LN681225.1"/>
</dbReference>
<dbReference type="Proteomes" id="UP000032803">
    <property type="component" value="Chromosome I"/>
</dbReference>
<name>A0A0A8UUI6_LEGHA</name>
<reference evidence="2" key="1">
    <citation type="submission" date="2014-09" db="EMBL/GenBank/DDBJ databases">
        <authorList>
            <person name="Gomez-Valero L."/>
        </authorList>
    </citation>
    <scope>NUCLEOTIDE SEQUENCE [LARGE SCALE GENOMIC DNA]</scope>
    <source>
        <strain evidence="2">ATCC35250</strain>
    </source>
</reference>
<keyword evidence="2" id="KW-1185">Reference proteome</keyword>